<reference evidence="2 3" key="1">
    <citation type="journal article" date="2021" name="Nat. Plants">
        <title>The Taxus genome provides insights into paclitaxel biosynthesis.</title>
        <authorList>
            <person name="Xiong X."/>
            <person name="Gou J."/>
            <person name="Liao Q."/>
            <person name="Li Y."/>
            <person name="Zhou Q."/>
            <person name="Bi G."/>
            <person name="Li C."/>
            <person name="Du R."/>
            <person name="Wang X."/>
            <person name="Sun T."/>
            <person name="Guo L."/>
            <person name="Liang H."/>
            <person name="Lu P."/>
            <person name="Wu Y."/>
            <person name="Zhang Z."/>
            <person name="Ro D.K."/>
            <person name="Shang Y."/>
            <person name="Huang S."/>
            <person name="Yan J."/>
        </authorList>
    </citation>
    <scope>NUCLEOTIDE SEQUENCE [LARGE SCALE GENOMIC DNA]</scope>
    <source>
        <strain evidence="2">Ta-2019</strain>
    </source>
</reference>
<evidence type="ECO:0000313" key="3">
    <source>
        <dbReference type="Proteomes" id="UP000824469"/>
    </source>
</evidence>
<dbReference type="Proteomes" id="UP000824469">
    <property type="component" value="Unassembled WGS sequence"/>
</dbReference>
<evidence type="ECO:0000256" key="1">
    <source>
        <dbReference type="SAM" id="MobiDB-lite"/>
    </source>
</evidence>
<gene>
    <name evidence="2" type="ORF">KI387_018988</name>
</gene>
<feature type="compositionally biased region" description="Basic and acidic residues" evidence="1">
    <location>
        <begin position="7"/>
        <end position="21"/>
    </location>
</feature>
<comment type="caution">
    <text evidence="2">The sequence shown here is derived from an EMBL/GenBank/DDBJ whole genome shotgun (WGS) entry which is preliminary data.</text>
</comment>
<protein>
    <submittedName>
        <fullName evidence="2">Uncharacterized protein</fullName>
    </submittedName>
</protein>
<feature type="non-terminal residue" evidence="2">
    <location>
        <position position="1"/>
    </location>
</feature>
<keyword evidence="3" id="KW-1185">Reference proteome</keyword>
<accession>A0AA38G9U6</accession>
<feature type="region of interest" description="Disordered" evidence="1">
    <location>
        <begin position="1"/>
        <end position="21"/>
    </location>
</feature>
<feature type="compositionally biased region" description="Polar residues" evidence="1">
    <location>
        <begin position="149"/>
        <end position="176"/>
    </location>
</feature>
<proteinExistence type="predicted"/>
<organism evidence="2 3">
    <name type="scientific">Taxus chinensis</name>
    <name type="common">Chinese yew</name>
    <name type="synonym">Taxus wallichiana var. chinensis</name>
    <dbReference type="NCBI Taxonomy" id="29808"/>
    <lineage>
        <taxon>Eukaryota</taxon>
        <taxon>Viridiplantae</taxon>
        <taxon>Streptophyta</taxon>
        <taxon>Embryophyta</taxon>
        <taxon>Tracheophyta</taxon>
        <taxon>Spermatophyta</taxon>
        <taxon>Pinopsida</taxon>
        <taxon>Pinidae</taxon>
        <taxon>Conifers II</taxon>
        <taxon>Cupressales</taxon>
        <taxon>Taxaceae</taxon>
        <taxon>Taxus</taxon>
    </lineage>
</organism>
<dbReference type="AlphaFoldDB" id="A0AA38G9U6"/>
<feature type="non-terminal residue" evidence="2">
    <location>
        <position position="186"/>
    </location>
</feature>
<evidence type="ECO:0000313" key="2">
    <source>
        <dbReference type="EMBL" id="KAH9317219.1"/>
    </source>
</evidence>
<sequence length="186" mass="21036">SLGTCETRMRETRGSADSDETGRRRTNAFWDIWDENARRTRFGRTGRKWNRRPAWTWDIRDEIGRIGRKWNRVHFKLSLRSLRQKVPEYVTRPVRVKLEQSTLLKLGQFGTRKCEVRGSAEIGTEHTFEIGTFGTRKCEVRGSGGSAEIGTSRTKSFGTLGTKSSDGPENGTTSGISADRGTESTF</sequence>
<dbReference type="EMBL" id="JAHRHJ020000004">
    <property type="protein sequence ID" value="KAH9317219.1"/>
    <property type="molecule type" value="Genomic_DNA"/>
</dbReference>
<name>A0AA38G9U6_TAXCH</name>
<feature type="region of interest" description="Disordered" evidence="1">
    <location>
        <begin position="141"/>
        <end position="186"/>
    </location>
</feature>